<gene>
    <name evidence="1" type="ORF">BRPE64_ACDS14340</name>
</gene>
<evidence type="ECO:0000313" key="1">
    <source>
        <dbReference type="EMBL" id="BAN23188.1"/>
    </source>
</evidence>
<accession>R4WGS5</accession>
<dbReference type="PATRIC" id="fig|758793.3.peg.1438"/>
<name>R4WGS5_9BURK</name>
<organism evidence="1 2">
    <name type="scientific">Caballeronia insecticola</name>
    <dbReference type="NCBI Taxonomy" id="758793"/>
    <lineage>
        <taxon>Bacteria</taxon>
        <taxon>Pseudomonadati</taxon>
        <taxon>Pseudomonadota</taxon>
        <taxon>Betaproteobacteria</taxon>
        <taxon>Burkholderiales</taxon>
        <taxon>Burkholderiaceae</taxon>
        <taxon>Caballeronia</taxon>
    </lineage>
</organism>
<evidence type="ECO:0008006" key="3">
    <source>
        <dbReference type="Google" id="ProtNLM"/>
    </source>
</evidence>
<dbReference type="EMBL" id="AP013058">
    <property type="protein sequence ID" value="BAN23188.1"/>
    <property type="molecule type" value="Genomic_DNA"/>
</dbReference>
<dbReference type="HOGENOM" id="CLU_1145518_0_0_4"/>
<dbReference type="KEGG" id="buo:BRPE64_ACDS14340"/>
<protein>
    <recommendedName>
        <fullName evidence="3">Phytanoyl-CoA dioxygenase</fullName>
    </recommendedName>
</protein>
<sequence length="258" mass="29219">MHMKKQDHDALQRACRGELAVFESVVPEQLLAEIKSKLDVAHDATPDHKQFFTSAKDVLHTLREIPKFKELESESVRLASDWVESTLKAKAAMGPWFGLRVGSPTTDSNSHCRHYDSHVLTLVILLQSADDERAGDLIAYTRPRRLPGRTRNLFTKSLQWSERNMPLPLRLARTQRHLDQGICTRIKGKPGSVFVFNGFLMQHCNLDVMNGERRSLIVHYLDPGLSMGLSALNRFRRDFAPPTEPVRPVEPVTGMDAT</sequence>
<reference evidence="1 2" key="2">
    <citation type="journal article" date="2018" name="Int. J. Syst. Evol. Microbiol.">
        <title>Burkholderia insecticola sp. nov., a gut symbiotic bacterium of the bean bug Riptortus pedestris.</title>
        <authorList>
            <person name="Takeshita K."/>
            <person name="Tamaki H."/>
            <person name="Ohbayashi T."/>
            <person name="Meng X.-Y."/>
            <person name="Sone T."/>
            <person name="Mitani Y."/>
            <person name="Peeters C."/>
            <person name="Kikuchi Y."/>
            <person name="Vandamme P."/>
        </authorList>
    </citation>
    <scope>NUCLEOTIDE SEQUENCE [LARGE SCALE GENOMIC DNA]</scope>
    <source>
        <strain evidence="1">RPE64</strain>
    </source>
</reference>
<dbReference type="Proteomes" id="UP000013966">
    <property type="component" value="Chromosome 1"/>
</dbReference>
<evidence type="ECO:0000313" key="2">
    <source>
        <dbReference type="Proteomes" id="UP000013966"/>
    </source>
</evidence>
<proteinExistence type="predicted"/>
<dbReference type="AlphaFoldDB" id="R4WGS5"/>
<keyword evidence="2" id="KW-1185">Reference proteome</keyword>
<reference evidence="1 2" key="1">
    <citation type="journal article" date="2013" name="Genome Announc.">
        <title>Complete Genome Sequence of Burkholderia sp. Strain RPE64, Bacterial Symbiont of the Bean Bug Riptortus pedestris.</title>
        <authorList>
            <person name="Shibata T.F."/>
            <person name="Maeda T."/>
            <person name="Nikoh N."/>
            <person name="Yamaguchi K."/>
            <person name="Oshima K."/>
            <person name="Hattori M."/>
            <person name="Nishiyama T."/>
            <person name="Hasebe M."/>
            <person name="Fukatsu T."/>
            <person name="Kikuchi Y."/>
            <person name="Shigenobu S."/>
        </authorList>
    </citation>
    <scope>NUCLEOTIDE SEQUENCE [LARGE SCALE GENOMIC DNA]</scope>
</reference>